<keyword evidence="10" id="KW-1185">Reference proteome</keyword>
<proteinExistence type="inferred from homology"/>
<evidence type="ECO:0000256" key="4">
    <source>
        <dbReference type="ARBA" id="ARBA00022475"/>
    </source>
</evidence>
<dbReference type="RefSeq" id="WP_091403064.1">
    <property type="nucleotide sequence ID" value="NZ_FMYV01000003.1"/>
</dbReference>
<evidence type="ECO:0008006" key="11">
    <source>
        <dbReference type="Google" id="ProtNLM"/>
    </source>
</evidence>
<evidence type="ECO:0000256" key="1">
    <source>
        <dbReference type="ARBA" id="ARBA00004651"/>
    </source>
</evidence>
<keyword evidence="4" id="KW-1003">Cell membrane</keyword>
<keyword evidence="3" id="KW-0813">Transport</keyword>
<feature type="transmembrane region" description="Helical" evidence="8">
    <location>
        <begin position="163"/>
        <end position="183"/>
    </location>
</feature>
<protein>
    <recommendedName>
        <fullName evidence="11">AEC family transporter</fullName>
    </recommendedName>
</protein>
<dbReference type="PANTHER" id="PTHR36838:SF1">
    <property type="entry name" value="SLR1864 PROTEIN"/>
    <property type="match status" value="1"/>
</dbReference>
<name>A0A1G6KQA6_9BACT</name>
<evidence type="ECO:0000313" key="9">
    <source>
        <dbReference type="EMBL" id="SDC32705.1"/>
    </source>
</evidence>
<feature type="transmembrane region" description="Helical" evidence="8">
    <location>
        <begin position="6"/>
        <end position="24"/>
    </location>
</feature>
<dbReference type="InterPro" id="IPR004776">
    <property type="entry name" value="Mem_transp_PIN-like"/>
</dbReference>
<evidence type="ECO:0000256" key="8">
    <source>
        <dbReference type="SAM" id="Phobius"/>
    </source>
</evidence>
<accession>A0A1G6KQA6</accession>
<reference evidence="9 10" key="1">
    <citation type="submission" date="2016-10" db="EMBL/GenBank/DDBJ databases">
        <authorList>
            <person name="de Groot N.N."/>
        </authorList>
    </citation>
    <scope>NUCLEOTIDE SEQUENCE [LARGE SCALE GENOMIC DNA]</scope>
    <source>
        <strain evidence="9 10">WG14</strain>
    </source>
</reference>
<dbReference type="Gene3D" id="1.20.1530.20">
    <property type="match status" value="2"/>
</dbReference>
<comment type="similarity">
    <text evidence="2">Belongs to the auxin efflux carrier (TC 2.A.69) family.</text>
</comment>
<dbReference type="EMBL" id="FMYV01000003">
    <property type="protein sequence ID" value="SDC32705.1"/>
    <property type="molecule type" value="Genomic_DNA"/>
</dbReference>
<keyword evidence="6 8" id="KW-1133">Transmembrane helix</keyword>
<dbReference type="GO" id="GO:0055085">
    <property type="term" value="P:transmembrane transport"/>
    <property type="evidence" value="ECO:0007669"/>
    <property type="project" value="InterPro"/>
</dbReference>
<feature type="transmembrane region" description="Helical" evidence="8">
    <location>
        <begin position="225"/>
        <end position="245"/>
    </location>
</feature>
<feature type="transmembrane region" description="Helical" evidence="8">
    <location>
        <begin position="128"/>
        <end position="151"/>
    </location>
</feature>
<dbReference type="InterPro" id="IPR038770">
    <property type="entry name" value="Na+/solute_symporter_sf"/>
</dbReference>
<evidence type="ECO:0000256" key="6">
    <source>
        <dbReference type="ARBA" id="ARBA00022989"/>
    </source>
</evidence>
<gene>
    <name evidence="9" type="ORF">SAMN04488588_0830</name>
</gene>
<dbReference type="Pfam" id="PF03547">
    <property type="entry name" value="Mem_trans"/>
    <property type="match status" value="1"/>
</dbReference>
<evidence type="ECO:0000313" key="10">
    <source>
        <dbReference type="Proteomes" id="UP000199322"/>
    </source>
</evidence>
<sequence length="308" mass="33772">MDYSSIFNQILILFILLIVGYISRKINIFDDKITKGLSDLILKITLPAMIIGSMIGNDNPDLAEKFGKILLISISVYSITFILALLLPRIIGSRPYELGVFEFAIMFSNVGFMGYPVTAAVFGEEGVFYAAIFNLPFNLLVFTIGIIFLSSKQGQKSKINPKLLINPGVIAVLIGFILFSLNINLPKAITGSLDLLGSVTTPLSMIVIGGLLAKVRINKIFSNYRVYIIMIFRLFLVPLVIYFVLKNFVGGVYLLGVPVLLSAMPVAANSAILAEEYKGNAELASQTVFISTLFSIISIPLITMFFIA</sequence>
<keyword evidence="5 8" id="KW-0812">Transmembrane</keyword>
<dbReference type="PANTHER" id="PTHR36838">
    <property type="entry name" value="AUXIN EFFLUX CARRIER FAMILY PROTEIN"/>
    <property type="match status" value="1"/>
</dbReference>
<evidence type="ECO:0000256" key="2">
    <source>
        <dbReference type="ARBA" id="ARBA00010145"/>
    </source>
</evidence>
<dbReference type="STRING" id="28234.SAMN04488588_0830"/>
<comment type="subcellular location">
    <subcellularLocation>
        <location evidence="1">Cell membrane</location>
        <topology evidence="1">Multi-pass membrane protein</topology>
    </subcellularLocation>
</comment>
<dbReference type="AlphaFoldDB" id="A0A1G6KQA6"/>
<evidence type="ECO:0000256" key="5">
    <source>
        <dbReference type="ARBA" id="ARBA00022692"/>
    </source>
</evidence>
<feature type="transmembrane region" description="Helical" evidence="8">
    <location>
        <begin position="251"/>
        <end position="274"/>
    </location>
</feature>
<feature type="transmembrane region" description="Helical" evidence="8">
    <location>
        <begin position="195"/>
        <end position="213"/>
    </location>
</feature>
<dbReference type="Proteomes" id="UP000199322">
    <property type="component" value="Unassembled WGS sequence"/>
</dbReference>
<feature type="transmembrane region" description="Helical" evidence="8">
    <location>
        <begin position="36"/>
        <end position="57"/>
    </location>
</feature>
<evidence type="ECO:0000256" key="3">
    <source>
        <dbReference type="ARBA" id="ARBA00022448"/>
    </source>
</evidence>
<organism evidence="9 10">
    <name type="scientific">Geotoga petraea</name>
    <dbReference type="NCBI Taxonomy" id="28234"/>
    <lineage>
        <taxon>Bacteria</taxon>
        <taxon>Thermotogati</taxon>
        <taxon>Thermotogota</taxon>
        <taxon>Thermotogae</taxon>
        <taxon>Petrotogales</taxon>
        <taxon>Petrotogaceae</taxon>
        <taxon>Geotoga</taxon>
    </lineage>
</organism>
<feature type="transmembrane region" description="Helical" evidence="8">
    <location>
        <begin position="286"/>
        <end position="307"/>
    </location>
</feature>
<dbReference type="GO" id="GO:0005886">
    <property type="term" value="C:plasma membrane"/>
    <property type="evidence" value="ECO:0007669"/>
    <property type="project" value="UniProtKB-SubCell"/>
</dbReference>
<feature type="transmembrane region" description="Helical" evidence="8">
    <location>
        <begin position="69"/>
        <end position="87"/>
    </location>
</feature>
<evidence type="ECO:0000256" key="7">
    <source>
        <dbReference type="ARBA" id="ARBA00023136"/>
    </source>
</evidence>
<keyword evidence="7 8" id="KW-0472">Membrane</keyword>
<feature type="transmembrane region" description="Helical" evidence="8">
    <location>
        <begin position="99"/>
        <end position="122"/>
    </location>
</feature>